<dbReference type="AlphaFoldDB" id="A0A7Y4IEB2"/>
<dbReference type="InterPro" id="IPR004352">
    <property type="entry name" value="GH114_TIM-barrel"/>
</dbReference>
<feature type="chain" id="PRO_5031023766" description="Glycoside-hydrolase family GH114 TIM-barrel domain-containing protein" evidence="2">
    <location>
        <begin position="29"/>
        <end position="495"/>
    </location>
</feature>
<dbReference type="InterPro" id="IPR049922">
    <property type="entry name" value="GH114_assoc"/>
</dbReference>
<dbReference type="PANTHER" id="PTHR35882:SF2">
    <property type="entry name" value="PELA"/>
    <property type="match status" value="1"/>
</dbReference>
<protein>
    <recommendedName>
        <fullName evidence="7">Glycoside-hydrolase family GH114 TIM-barrel domain-containing protein</fullName>
    </recommendedName>
</protein>
<dbReference type="PRINTS" id="PR01545">
    <property type="entry name" value="THEMAYE10DUF"/>
</dbReference>
<evidence type="ECO:0000259" key="3">
    <source>
        <dbReference type="Pfam" id="PF03537"/>
    </source>
</evidence>
<dbReference type="InterPro" id="IPR017853">
    <property type="entry name" value="GH"/>
</dbReference>
<dbReference type="InterPro" id="IPR013785">
    <property type="entry name" value="Aldolase_TIM"/>
</dbReference>
<feature type="domain" description="Glycoside-hydrolase family GH114 TIM-barrel" evidence="3">
    <location>
        <begin position="233"/>
        <end position="484"/>
    </location>
</feature>
<dbReference type="EMBL" id="JABFNT010000010">
    <property type="protein sequence ID" value="NOJ77641.1"/>
    <property type="molecule type" value="Genomic_DNA"/>
</dbReference>
<dbReference type="PROSITE" id="PS51257">
    <property type="entry name" value="PROKAR_LIPOPROTEIN"/>
    <property type="match status" value="1"/>
</dbReference>
<feature type="domain" description="Glycosyl-hydrolase 114-associated" evidence="4">
    <location>
        <begin position="65"/>
        <end position="184"/>
    </location>
</feature>
<sequence length="495" mass="53436">MRVAVAGWTSLWCIALFACGGASGSADSAERSEDTAVLAATRTLTCASLQVESGSIGSGQTVQGLHTQTLSGTQDSWTEYVEFFPGTSATCTYALPADVGAADVVAAEVGINYRGPLKSQMRWLFEAWDYTAGAWVLVGDNTFAQSWRWTATSLALTSPQRFVSGGPVKLRYRTTSTADASLLDLLVVRIQVAASDAGTPTDAGTPDDAGTSSDAGTGTDAGTPVSWEGVQSFTYQLTNYPQGKLDTIADSKFDLAIVELSRDGSDGWFTAAEISALKAKGKQVLAYFEIGAIEEYRPEWPQVPDDLKLGPVAGWPDEQYVKYWDERWWPIVQGRIDQALAAGFTGCYLDMVVTYEEIPANSAGTNRADLARKMVALIARINQYAKARNPAFKVMPQNSPELVDDPAYLPAIDGLGMEDMYWSDDNACDEGWCEENRANAARVRAAGKLVLSTDYAIQAEHVADAYTRSRAAGFVPYVSVRALDRMTVNAGWDPQ</sequence>
<organism evidence="5 6">
    <name type="scientific">Myxococcus xanthus</name>
    <dbReference type="NCBI Taxonomy" id="34"/>
    <lineage>
        <taxon>Bacteria</taxon>
        <taxon>Pseudomonadati</taxon>
        <taxon>Myxococcota</taxon>
        <taxon>Myxococcia</taxon>
        <taxon>Myxococcales</taxon>
        <taxon>Cystobacterineae</taxon>
        <taxon>Myxococcaceae</taxon>
        <taxon>Myxococcus</taxon>
    </lineage>
</organism>
<evidence type="ECO:0008006" key="7">
    <source>
        <dbReference type="Google" id="ProtNLM"/>
    </source>
</evidence>
<proteinExistence type="predicted"/>
<feature type="signal peptide" evidence="2">
    <location>
        <begin position="1"/>
        <end position="28"/>
    </location>
</feature>
<feature type="region of interest" description="Disordered" evidence="1">
    <location>
        <begin position="197"/>
        <end position="223"/>
    </location>
</feature>
<evidence type="ECO:0000259" key="4">
    <source>
        <dbReference type="Pfam" id="PF14741"/>
    </source>
</evidence>
<evidence type="ECO:0000313" key="5">
    <source>
        <dbReference type="EMBL" id="NOJ77641.1"/>
    </source>
</evidence>
<dbReference type="InterPro" id="IPR016062">
    <property type="entry name" value="TM1410-rel"/>
</dbReference>
<accession>A0A7Y4IEB2</accession>
<evidence type="ECO:0000256" key="1">
    <source>
        <dbReference type="SAM" id="MobiDB-lite"/>
    </source>
</evidence>
<dbReference type="Pfam" id="PF03537">
    <property type="entry name" value="Glyco_hydro_114"/>
    <property type="match status" value="1"/>
</dbReference>
<evidence type="ECO:0000313" key="6">
    <source>
        <dbReference type="Proteomes" id="UP000533080"/>
    </source>
</evidence>
<dbReference type="Proteomes" id="UP000533080">
    <property type="component" value="Unassembled WGS sequence"/>
</dbReference>
<evidence type="ECO:0000256" key="2">
    <source>
        <dbReference type="SAM" id="SignalP"/>
    </source>
</evidence>
<keyword evidence="2" id="KW-0732">Signal</keyword>
<dbReference type="Gene3D" id="3.20.20.70">
    <property type="entry name" value="Aldolase class I"/>
    <property type="match status" value="1"/>
</dbReference>
<name>A0A7Y4IEB2_MYXXA</name>
<dbReference type="PANTHER" id="PTHR35882">
    <property type="entry name" value="PELA"/>
    <property type="match status" value="1"/>
</dbReference>
<gene>
    <name evidence="5" type="ORF">HNV28_04680</name>
</gene>
<dbReference type="RefSeq" id="WP_171440120.1">
    <property type="nucleotide sequence ID" value="NZ_JABFNS010000173.1"/>
</dbReference>
<reference evidence="5 6" key="1">
    <citation type="submission" date="2020-05" db="EMBL/GenBank/DDBJ databases">
        <authorList>
            <person name="Whitworth D."/>
        </authorList>
    </citation>
    <scope>NUCLEOTIDE SEQUENCE [LARGE SCALE GENOMIC DNA]</scope>
    <source>
        <strain evidence="5 6">AM005</strain>
    </source>
</reference>
<dbReference type="SUPFAM" id="SSF51445">
    <property type="entry name" value="(Trans)glycosidases"/>
    <property type="match status" value="1"/>
</dbReference>
<dbReference type="Pfam" id="PF14741">
    <property type="entry name" value="GH114_assoc"/>
    <property type="match status" value="1"/>
</dbReference>
<comment type="caution">
    <text evidence="5">The sequence shown here is derived from an EMBL/GenBank/DDBJ whole genome shotgun (WGS) entry which is preliminary data.</text>
</comment>